<evidence type="ECO:0000259" key="9">
    <source>
        <dbReference type="Pfam" id="PF02771"/>
    </source>
</evidence>
<dbReference type="FunFam" id="2.40.110.10:FF:000011">
    <property type="entry name" value="Acyl-CoA dehydrogenase FadE34"/>
    <property type="match status" value="1"/>
</dbReference>
<dbReference type="Pfam" id="PF02770">
    <property type="entry name" value="Acyl-CoA_dh_M"/>
    <property type="match status" value="1"/>
</dbReference>
<keyword evidence="3 6" id="KW-0285">Flavoprotein</keyword>
<keyword evidence="5 6" id="KW-0560">Oxidoreductase</keyword>
<dbReference type="InterPro" id="IPR013786">
    <property type="entry name" value="AcylCoA_DH/ox_N"/>
</dbReference>
<dbReference type="AlphaFoldDB" id="A0A2A5WZQ6"/>
<dbReference type="InterPro" id="IPR052161">
    <property type="entry name" value="Mycobact_Acyl-CoA_DH"/>
</dbReference>
<comment type="caution">
    <text evidence="10">The sequence shown here is derived from an EMBL/GenBank/DDBJ whole genome shotgun (WGS) entry which is preliminary data.</text>
</comment>
<evidence type="ECO:0000256" key="4">
    <source>
        <dbReference type="ARBA" id="ARBA00022827"/>
    </source>
</evidence>
<dbReference type="GO" id="GO:0005886">
    <property type="term" value="C:plasma membrane"/>
    <property type="evidence" value="ECO:0007669"/>
    <property type="project" value="TreeGrafter"/>
</dbReference>
<proteinExistence type="inferred from homology"/>
<dbReference type="SUPFAM" id="SSF56645">
    <property type="entry name" value="Acyl-CoA dehydrogenase NM domain-like"/>
    <property type="match status" value="1"/>
</dbReference>
<keyword evidence="4 6" id="KW-0274">FAD</keyword>
<evidence type="ECO:0000256" key="2">
    <source>
        <dbReference type="ARBA" id="ARBA00009347"/>
    </source>
</evidence>
<dbReference type="InterPro" id="IPR036250">
    <property type="entry name" value="AcylCo_DH-like_C"/>
</dbReference>
<evidence type="ECO:0000256" key="6">
    <source>
        <dbReference type="RuleBase" id="RU362125"/>
    </source>
</evidence>
<comment type="cofactor">
    <cofactor evidence="1 6">
        <name>FAD</name>
        <dbReference type="ChEBI" id="CHEBI:57692"/>
    </cofactor>
</comment>
<dbReference type="PANTHER" id="PTHR43292:SF3">
    <property type="entry name" value="ACYL-COA DEHYDROGENASE FADE29"/>
    <property type="match status" value="1"/>
</dbReference>
<dbReference type="Gene3D" id="1.20.140.10">
    <property type="entry name" value="Butyryl-CoA Dehydrogenase, subunit A, domain 3"/>
    <property type="match status" value="1"/>
</dbReference>
<dbReference type="GO" id="GO:0016627">
    <property type="term" value="F:oxidoreductase activity, acting on the CH-CH group of donors"/>
    <property type="evidence" value="ECO:0007669"/>
    <property type="project" value="InterPro"/>
</dbReference>
<evidence type="ECO:0000313" key="11">
    <source>
        <dbReference type="Proteomes" id="UP000219327"/>
    </source>
</evidence>
<evidence type="ECO:0000259" key="7">
    <source>
        <dbReference type="Pfam" id="PF00441"/>
    </source>
</evidence>
<evidence type="ECO:0000256" key="1">
    <source>
        <dbReference type="ARBA" id="ARBA00001974"/>
    </source>
</evidence>
<dbReference type="InterPro" id="IPR009100">
    <property type="entry name" value="AcylCoA_DH/oxidase_NM_dom_sf"/>
</dbReference>
<evidence type="ECO:0000256" key="3">
    <source>
        <dbReference type="ARBA" id="ARBA00022630"/>
    </source>
</evidence>
<dbReference type="PANTHER" id="PTHR43292">
    <property type="entry name" value="ACYL-COA DEHYDROGENASE"/>
    <property type="match status" value="1"/>
</dbReference>
<dbReference type="InterPro" id="IPR009075">
    <property type="entry name" value="AcylCo_DH/oxidase_C"/>
</dbReference>
<feature type="domain" description="Acyl-CoA oxidase/dehydrogenase middle" evidence="8">
    <location>
        <begin position="125"/>
        <end position="218"/>
    </location>
</feature>
<accession>A0A2A5WZQ6</accession>
<organism evidence="10 11">
    <name type="scientific">OM182 bacterium MED-G24</name>
    <dbReference type="NCBI Taxonomy" id="1986255"/>
    <lineage>
        <taxon>Bacteria</taxon>
        <taxon>Pseudomonadati</taxon>
        <taxon>Pseudomonadota</taxon>
        <taxon>Gammaproteobacteria</taxon>
        <taxon>OMG group</taxon>
        <taxon>OM182 clade</taxon>
    </lineage>
</organism>
<feature type="domain" description="Acyl-CoA dehydrogenase/oxidase N-terminal" evidence="9">
    <location>
        <begin position="24"/>
        <end position="121"/>
    </location>
</feature>
<dbReference type="Pfam" id="PF00441">
    <property type="entry name" value="Acyl-CoA_dh_1"/>
    <property type="match status" value="1"/>
</dbReference>
<dbReference type="InterPro" id="IPR046373">
    <property type="entry name" value="Acyl-CoA_Oxase/DH_mid-dom_sf"/>
</dbReference>
<protein>
    <submittedName>
        <fullName evidence="10">Acyl-CoA dehydrogenase</fullName>
    </submittedName>
</protein>
<reference evidence="10 11" key="1">
    <citation type="submission" date="2017-08" db="EMBL/GenBank/DDBJ databases">
        <title>Fine stratification of microbial communities through a metagenomic profile of the photic zone.</title>
        <authorList>
            <person name="Haro-Moreno J.M."/>
            <person name="Lopez-Perez M."/>
            <person name="De La Torre J."/>
            <person name="Picazo A."/>
            <person name="Camacho A."/>
            <person name="Rodriguez-Valera F."/>
        </authorList>
    </citation>
    <scope>NUCLEOTIDE SEQUENCE [LARGE SCALE GENOMIC DNA]</scope>
    <source>
        <strain evidence="10">MED-G24</strain>
    </source>
</reference>
<dbReference type="GO" id="GO:0050660">
    <property type="term" value="F:flavin adenine dinucleotide binding"/>
    <property type="evidence" value="ECO:0007669"/>
    <property type="project" value="InterPro"/>
</dbReference>
<dbReference type="Gene3D" id="2.40.110.10">
    <property type="entry name" value="Butyryl-CoA Dehydrogenase, subunit A, domain 2"/>
    <property type="match status" value="1"/>
</dbReference>
<dbReference type="SUPFAM" id="SSF47203">
    <property type="entry name" value="Acyl-CoA dehydrogenase C-terminal domain-like"/>
    <property type="match status" value="1"/>
</dbReference>
<evidence type="ECO:0000313" key="10">
    <source>
        <dbReference type="EMBL" id="PDH41901.1"/>
    </source>
</evidence>
<dbReference type="Pfam" id="PF02771">
    <property type="entry name" value="Acyl-CoA_dh_N"/>
    <property type="match status" value="1"/>
</dbReference>
<name>A0A2A5WZQ6_9GAMM</name>
<dbReference type="InterPro" id="IPR037069">
    <property type="entry name" value="AcylCoA_DH/ox_N_sf"/>
</dbReference>
<comment type="similarity">
    <text evidence="2 6">Belongs to the acyl-CoA dehydrogenase family.</text>
</comment>
<feature type="domain" description="Acyl-CoA dehydrogenase/oxidase C-terminal" evidence="7">
    <location>
        <begin position="232"/>
        <end position="394"/>
    </location>
</feature>
<dbReference type="InterPro" id="IPR006091">
    <property type="entry name" value="Acyl-CoA_Oxase/DH_mid-dom"/>
</dbReference>
<dbReference type="Gene3D" id="1.10.540.10">
    <property type="entry name" value="Acyl-CoA dehydrogenase/oxidase, N-terminal domain"/>
    <property type="match status" value="1"/>
</dbReference>
<dbReference type="Proteomes" id="UP000219327">
    <property type="component" value="Unassembled WGS sequence"/>
</dbReference>
<gene>
    <name evidence="10" type="ORF">CNE99_00785</name>
</gene>
<sequence>MSDIASFQSDTREWLEANCPESMRARSFHWEDAHEIYDTNDARQWLTCMAERGWTAPTWPKEYGGGGLTSEEAGVLRQEMSRLRAVAPTSGMGLTMIGPTLLEFGTEEQKQRHIPRIVSGEVSWCQGYSEPGAGSDLASLQTKAVIDGDQFIINGQKIWTSGAQYADWMFALVRTDPDASKHEGISFVLLDMHQAGVTIKPISLISGSSPFCETFFDNAVAKREDLVGELNRGWTIGKRLLQYERSGIGGLSGAGGKKKKSAEKPKNPLAELAKHYVGQDDGRISDDGYREQILKHAMTERAFQLTASRAAAENQSGQTPGAATSIFKLVGSTLSRGSSELQSSIMGTQGLGWSGEGFNPGELESTKNWLSNRAVTIYGGTNEVQMNIISKRVLALPD</sequence>
<evidence type="ECO:0000256" key="5">
    <source>
        <dbReference type="ARBA" id="ARBA00023002"/>
    </source>
</evidence>
<evidence type="ECO:0000259" key="8">
    <source>
        <dbReference type="Pfam" id="PF02770"/>
    </source>
</evidence>
<dbReference type="EMBL" id="NTKD01000002">
    <property type="protein sequence ID" value="PDH41901.1"/>
    <property type="molecule type" value="Genomic_DNA"/>
</dbReference>